<dbReference type="eggNOG" id="arCOG13838">
    <property type="taxonomic scope" value="Archaea"/>
</dbReference>
<dbReference type="Proteomes" id="UP000006681">
    <property type="component" value="Chromosome"/>
</dbReference>
<keyword evidence="2" id="KW-1185">Reference proteome</keyword>
<protein>
    <submittedName>
        <fullName evidence="1">Uncharacterized protein</fullName>
    </submittedName>
</protein>
<dbReference type="GeneID" id="9752030"/>
<evidence type="ECO:0000313" key="2">
    <source>
        <dbReference type="Proteomes" id="UP000006681"/>
    </source>
</evidence>
<proteinExistence type="predicted"/>
<dbReference type="STRING" id="572478.Vdis_1099"/>
<reference evidence="1 2" key="1">
    <citation type="journal article" date="2010" name="Stand. Genomic Sci.">
        <title>Complete genome sequence of Vulcanisaeta distributa type strain (IC-017).</title>
        <authorList>
            <person name="Mavromatis K."/>
            <person name="Sikorski J."/>
            <person name="Pabst E."/>
            <person name="Teshima H."/>
            <person name="Lapidus A."/>
            <person name="Lucas S."/>
            <person name="Nolan M."/>
            <person name="Glavina Del Rio T."/>
            <person name="Cheng J.F."/>
            <person name="Bruce D."/>
            <person name="Goodwin L."/>
            <person name="Pitluck S."/>
            <person name="Liolios K."/>
            <person name="Ivanova N."/>
            <person name="Mikhailova N."/>
            <person name="Pati A."/>
            <person name="Chen A."/>
            <person name="Palaniappan K."/>
            <person name="Land M."/>
            <person name="Hauser L."/>
            <person name="Chang Y.J."/>
            <person name="Jeffries C.D."/>
            <person name="Rohde M."/>
            <person name="Spring S."/>
            <person name="Goker M."/>
            <person name="Wirth R."/>
            <person name="Woyke T."/>
            <person name="Bristow J."/>
            <person name="Eisen J.A."/>
            <person name="Markowitz V."/>
            <person name="Hugenholtz P."/>
            <person name="Klenk H.P."/>
            <person name="Kyrpides N.C."/>
        </authorList>
    </citation>
    <scope>NUCLEOTIDE SEQUENCE [LARGE SCALE GENOMIC DNA]</scope>
    <source>
        <strain evidence="2">DSM 14429 / JCM 11212 / NBRC 100878 / IC-017</strain>
    </source>
</reference>
<dbReference type="RefSeq" id="WP_013336212.1">
    <property type="nucleotide sequence ID" value="NC_014537.1"/>
</dbReference>
<sequence>MSSMNELIKELRINEVINALITAFKAGNRDYVSSATELLHEEFTYTVSESIELTGDTLKRASILYALYCLSLGILRLMNNEDLTINPIELLRTSVDNGDLSGLTQSLITASALLIKGDESWIKDFNELIQVVNNELFRRILSSFLEVIRVVKTVNP</sequence>
<reference evidence="2" key="2">
    <citation type="journal article" date="2010" name="Stand. Genomic Sci.">
        <title>Complete genome sequence of Vulcanisaeta distributa type strain (IC-017T).</title>
        <authorList>
            <person name="Mavromatis K."/>
            <person name="Sikorski J."/>
            <person name="Pabst E."/>
            <person name="Teshima H."/>
            <person name="Lapidus A."/>
            <person name="Lucas S."/>
            <person name="Nolan M."/>
            <person name="Glavina Del Rio T."/>
            <person name="Cheng J."/>
            <person name="Bruce D."/>
            <person name="Goodwin L."/>
            <person name="Pitluck S."/>
            <person name="Liolios K."/>
            <person name="Ivanova N."/>
            <person name="Mikhailova N."/>
            <person name="Pati A."/>
            <person name="Chen A."/>
            <person name="Palaniappan K."/>
            <person name="Land M."/>
            <person name="Hauser L."/>
            <person name="Chang Y."/>
            <person name="Jeffries C."/>
            <person name="Rohde M."/>
            <person name="Spring S."/>
            <person name="Goker M."/>
            <person name="Wirth R."/>
            <person name="Woyke T."/>
            <person name="Bristow J."/>
            <person name="Eisen J."/>
            <person name="Markowitz V."/>
            <person name="Hugenholtz P."/>
            <person name="Klenk H."/>
            <person name="Kyrpides N."/>
        </authorList>
    </citation>
    <scope>NUCLEOTIDE SEQUENCE [LARGE SCALE GENOMIC DNA]</scope>
    <source>
        <strain evidence="2">DSM 14429 / JCM 11212 / NBRC 100878 / IC-017</strain>
    </source>
</reference>
<dbReference type="KEGG" id="vdi:Vdis_1099"/>
<gene>
    <name evidence="1" type="ordered locus">Vdis_1099</name>
</gene>
<dbReference type="AlphaFoldDB" id="E1QQJ2"/>
<dbReference type="EMBL" id="CP002100">
    <property type="protein sequence ID" value="ADN50487.1"/>
    <property type="molecule type" value="Genomic_DNA"/>
</dbReference>
<dbReference type="OrthoDB" id="28809at2157"/>
<accession>E1QQJ2</accession>
<name>E1QQJ2_VULDI</name>
<dbReference type="HOGENOM" id="CLU_1682801_0_0_2"/>
<evidence type="ECO:0000313" key="1">
    <source>
        <dbReference type="EMBL" id="ADN50487.1"/>
    </source>
</evidence>
<organism evidence="1 2">
    <name type="scientific">Vulcanisaeta distributa (strain DSM 14429 / JCM 11212 / NBRC 100878 / IC-017)</name>
    <dbReference type="NCBI Taxonomy" id="572478"/>
    <lineage>
        <taxon>Archaea</taxon>
        <taxon>Thermoproteota</taxon>
        <taxon>Thermoprotei</taxon>
        <taxon>Thermoproteales</taxon>
        <taxon>Thermoproteaceae</taxon>
        <taxon>Vulcanisaeta</taxon>
    </lineage>
</organism>